<feature type="non-terminal residue" evidence="1">
    <location>
        <position position="1"/>
    </location>
</feature>
<evidence type="ECO:0000313" key="1">
    <source>
        <dbReference type="EMBL" id="CAI8601316.1"/>
    </source>
</evidence>
<dbReference type="EMBL" id="OX451737">
    <property type="protein sequence ID" value="CAI8601316.1"/>
    <property type="molecule type" value="Genomic_DNA"/>
</dbReference>
<keyword evidence="2" id="KW-1185">Reference proteome</keyword>
<dbReference type="InterPro" id="IPR032675">
    <property type="entry name" value="LRR_dom_sf"/>
</dbReference>
<evidence type="ECO:0000313" key="2">
    <source>
        <dbReference type="Proteomes" id="UP001157006"/>
    </source>
</evidence>
<protein>
    <submittedName>
        <fullName evidence="1">Uncharacterized protein</fullName>
    </submittedName>
</protein>
<dbReference type="SUPFAM" id="SSF52047">
    <property type="entry name" value="RNI-like"/>
    <property type="match status" value="1"/>
</dbReference>
<gene>
    <name evidence="1" type="ORF">VFH_II266760</name>
</gene>
<proteinExistence type="predicted"/>
<reference evidence="1 2" key="1">
    <citation type="submission" date="2023-01" db="EMBL/GenBank/DDBJ databases">
        <authorList>
            <person name="Kreplak J."/>
        </authorList>
    </citation>
    <scope>NUCLEOTIDE SEQUENCE [LARGE SCALE GENOMIC DNA]</scope>
</reference>
<accession>A0AAV0ZS95</accession>
<organism evidence="1 2">
    <name type="scientific">Vicia faba</name>
    <name type="common">Broad bean</name>
    <name type="synonym">Faba vulgaris</name>
    <dbReference type="NCBI Taxonomy" id="3906"/>
    <lineage>
        <taxon>Eukaryota</taxon>
        <taxon>Viridiplantae</taxon>
        <taxon>Streptophyta</taxon>
        <taxon>Embryophyta</taxon>
        <taxon>Tracheophyta</taxon>
        <taxon>Spermatophyta</taxon>
        <taxon>Magnoliopsida</taxon>
        <taxon>eudicotyledons</taxon>
        <taxon>Gunneridae</taxon>
        <taxon>Pentapetalae</taxon>
        <taxon>rosids</taxon>
        <taxon>fabids</taxon>
        <taxon>Fabales</taxon>
        <taxon>Fabaceae</taxon>
        <taxon>Papilionoideae</taxon>
        <taxon>50 kb inversion clade</taxon>
        <taxon>NPAAA clade</taxon>
        <taxon>Hologalegina</taxon>
        <taxon>IRL clade</taxon>
        <taxon>Fabeae</taxon>
        <taxon>Vicia</taxon>
    </lineage>
</organism>
<dbReference type="Gene3D" id="3.80.10.10">
    <property type="entry name" value="Ribonuclease Inhibitor"/>
    <property type="match status" value="1"/>
</dbReference>
<dbReference type="Proteomes" id="UP001157006">
    <property type="component" value="Chromosome 2"/>
</dbReference>
<dbReference type="AlphaFoldDB" id="A0AAV0ZS95"/>
<name>A0AAV0ZS95_VICFA</name>
<sequence length="251" mass="29435">RQREEICSYLPDVLWECIFKFLSCDNHTLKSYSVFSKQFLSITNCLRFSVKITDETISFLPRLFHRFPNLTSLELTILSKTVEEVDDILALISTFPLDIKSLNLSKDFYSKKCIQIPVNGLIPLSKTMKNLKSLTFHGMSYFNKKNLFLIAEYFPLLKKLNLTYPRVRSSRDFFINHNDPLLALPNLREIDLSGNHISDQFIDFLYHSCKLLHKIVIIDRISRKPGEFGIQGKYYSSDIVIIYWENYTDLH</sequence>